<keyword evidence="4" id="KW-0012">Acyltransferase</keyword>
<feature type="chain" id="PRO_5002855697" evidence="2">
    <location>
        <begin position="27"/>
        <end position="551"/>
    </location>
</feature>
<reference evidence="5" key="2">
    <citation type="submission" date="2008-08" db="EMBL/GenBank/DDBJ databases">
        <authorList>
            <consortium name="Diatom Consortium"/>
            <person name="Grigoriev I."/>
            <person name="Grimwood J."/>
            <person name="Kuo A."/>
            <person name="Otillar R.P."/>
            <person name="Salamov A."/>
            <person name="Detter J.C."/>
            <person name="Lindquist E."/>
            <person name="Shapiro H."/>
            <person name="Lucas S."/>
            <person name="Glavina del Rio T."/>
            <person name="Pitluck S."/>
            <person name="Rokhsar D."/>
            <person name="Bowler C."/>
        </authorList>
    </citation>
    <scope>GENOME REANNOTATION</scope>
    <source>
        <strain evidence="5">CCAP 1055/1</strain>
    </source>
</reference>
<protein>
    <submittedName>
        <fullName evidence="4">Glycerol-3-phosphate o-acyltransferase</fullName>
        <ecNumber evidence="4">2.3.1.15</ecNumber>
    </submittedName>
</protein>
<keyword evidence="1" id="KW-1133">Transmembrane helix</keyword>
<dbReference type="GO" id="GO:0008654">
    <property type="term" value="P:phospholipid biosynthetic process"/>
    <property type="evidence" value="ECO:0007669"/>
    <property type="project" value="TreeGrafter"/>
</dbReference>
<dbReference type="KEGG" id="pti:PHATRDRAFT_54709"/>
<keyword evidence="4" id="KW-0808">Transferase</keyword>
<dbReference type="PANTHER" id="PTHR31605:SF0">
    <property type="entry name" value="GLYCEROL-3-PHOSPHATE O-ACYLTRANSFERASE 1"/>
    <property type="match status" value="1"/>
</dbReference>
<keyword evidence="5" id="KW-1185">Reference proteome</keyword>
<dbReference type="PaxDb" id="2850-Phatr54709"/>
<dbReference type="STRING" id="556484.B7G3Q6"/>
<dbReference type="SMART" id="SM00563">
    <property type="entry name" value="PlsC"/>
    <property type="match status" value="1"/>
</dbReference>
<dbReference type="eggNOG" id="ENOG502QQ2N">
    <property type="taxonomic scope" value="Eukaryota"/>
</dbReference>
<evidence type="ECO:0000256" key="2">
    <source>
        <dbReference type="SAM" id="SignalP"/>
    </source>
</evidence>
<dbReference type="InParanoid" id="B7G3Q6"/>
<dbReference type="RefSeq" id="XP_002181654.1">
    <property type="nucleotide sequence ID" value="XM_002181618.1"/>
</dbReference>
<feature type="transmembrane region" description="Helical" evidence="1">
    <location>
        <begin position="452"/>
        <end position="478"/>
    </location>
</feature>
<keyword evidence="2" id="KW-0732">Signal</keyword>
<feature type="signal peptide" evidence="2">
    <location>
        <begin position="1"/>
        <end position="26"/>
    </location>
</feature>
<proteinExistence type="predicted"/>
<dbReference type="HOGENOM" id="CLU_007860_1_1_1"/>
<gene>
    <name evidence="4" type="primary">GPT1</name>
    <name evidence="4" type="ORF">PHATRDRAFT_54709</name>
</gene>
<evidence type="ECO:0000313" key="4">
    <source>
        <dbReference type="EMBL" id="EEC46868.1"/>
    </source>
</evidence>
<accession>B7G3Q6</accession>
<dbReference type="EMBL" id="CM000615">
    <property type="protein sequence ID" value="EEC46868.1"/>
    <property type="molecule type" value="Genomic_DNA"/>
</dbReference>
<dbReference type="GO" id="GO:0004366">
    <property type="term" value="F:glycerol-3-phosphate O-acyltransferase activity"/>
    <property type="evidence" value="ECO:0007669"/>
    <property type="project" value="UniProtKB-EC"/>
</dbReference>
<dbReference type="EC" id="2.3.1.15" evidence="4"/>
<dbReference type="FunCoup" id="B7G3Q6">
    <property type="interactions" value="10"/>
</dbReference>
<evidence type="ECO:0000313" key="5">
    <source>
        <dbReference type="Proteomes" id="UP000000759"/>
    </source>
</evidence>
<dbReference type="Proteomes" id="UP000000759">
    <property type="component" value="Chromosome 13"/>
</dbReference>
<dbReference type="SUPFAM" id="SSF69593">
    <property type="entry name" value="Glycerol-3-phosphate (1)-acyltransferase"/>
    <property type="match status" value="1"/>
</dbReference>
<dbReference type="InterPro" id="IPR052744">
    <property type="entry name" value="GPAT/DAPAT"/>
</dbReference>
<keyword evidence="1" id="KW-0812">Transmembrane</keyword>
<reference evidence="4 5" key="1">
    <citation type="journal article" date="2008" name="Nature">
        <title>The Phaeodactylum genome reveals the evolutionary history of diatom genomes.</title>
        <authorList>
            <person name="Bowler C."/>
            <person name="Allen A.E."/>
            <person name="Badger J.H."/>
            <person name="Grimwood J."/>
            <person name="Jabbari K."/>
            <person name="Kuo A."/>
            <person name="Maheswari U."/>
            <person name="Martens C."/>
            <person name="Maumus F."/>
            <person name="Otillar R.P."/>
            <person name="Rayko E."/>
            <person name="Salamov A."/>
            <person name="Vandepoele K."/>
            <person name="Beszteri B."/>
            <person name="Gruber A."/>
            <person name="Heijde M."/>
            <person name="Katinka M."/>
            <person name="Mock T."/>
            <person name="Valentin K."/>
            <person name="Verret F."/>
            <person name="Berges J.A."/>
            <person name="Brownlee C."/>
            <person name="Cadoret J.P."/>
            <person name="Chiovitti A."/>
            <person name="Choi C.J."/>
            <person name="Coesel S."/>
            <person name="De Martino A."/>
            <person name="Detter J.C."/>
            <person name="Durkin C."/>
            <person name="Falciatore A."/>
            <person name="Fournet J."/>
            <person name="Haruta M."/>
            <person name="Huysman M.J."/>
            <person name="Jenkins B.D."/>
            <person name="Jiroutova K."/>
            <person name="Jorgensen R.E."/>
            <person name="Joubert Y."/>
            <person name="Kaplan A."/>
            <person name="Kroger N."/>
            <person name="Kroth P.G."/>
            <person name="La Roche J."/>
            <person name="Lindquist E."/>
            <person name="Lommer M."/>
            <person name="Martin-Jezequel V."/>
            <person name="Lopez P.J."/>
            <person name="Lucas S."/>
            <person name="Mangogna M."/>
            <person name="McGinnis K."/>
            <person name="Medlin L.K."/>
            <person name="Montsant A."/>
            <person name="Oudot-Le Secq M.P."/>
            <person name="Napoli C."/>
            <person name="Obornik M."/>
            <person name="Parker M.S."/>
            <person name="Petit J.L."/>
            <person name="Porcel B.M."/>
            <person name="Poulsen N."/>
            <person name="Robison M."/>
            <person name="Rychlewski L."/>
            <person name="Rynearson T.A."/>
            <person name="Schmutz J."/>
            <person name="Shapiro H."/>
            <person name="Siaut M."/>
            <person name="Stanley M."/>
            <person name="Sussman M.R."/>
            <person name="Taylor A.R."/>
            <person name="Vardi A."/>
            <person name="von Dassow P."/>
            <person name="Vyverman W."/>
            <person name="Willis A."/>
            <person name="Wyrwicz L.S."/>
            <person name="Rokhsar D.S."/>
            <person name="Weissenbach J."/>
            <person name="Armbrust E.V."/>
            <person name="Green B.R."/>
            <person name="Van de Peer Y."/>
            <person name="Grigoriev I.V."/>
        </authorList>
    </citation>
    <scope>NUCLEOTIDE SEQUENCE [LARGE SCALE GENOMIC DNA]</scope>
    <source>
        <strain evidence="4 5">CCAP 1055/1</strain>
    </source>
</reference>
<organism evidence="4 5">
    <name type="scientific">Phaeodactylum tricornutum (strain CCAP 1055/1)</name>
    <dbReference type="NCBI Taxonomy" id="556484"/>
    <lineage>
        <taxon>Eukaryota</taxon>
        <taxon>Sar</taxon>
        <taxon>Stramenopiles</taxon>
        <taxon>Ochrophyta</taxon>
        <taxon>Bacillariophyta</taxon>
        <taxon>Bacillariophyceae</taxon>
        <taxon>Bacillariophycidae</taxon>
        <taxon>Naviculales</taxon>
        <taxon>Phaeodactylaceae</taxon>
        <taxon>Phaeodactylum</taxon>
    </lineage>
</organism>
<sequence>MAMRAVNQLAVFFVLLLLTIDDYLMAEASWRRRIVGDIAWAMDVVPVKRAQDSAKRGNGMVSLATLDRDTRTILVIGRNTFFVADLSPGDKIRIEGSAVGLKVLNIEGDHKMTVDGIDFPEGVPLPDENVGYDILGRVDTKVVFEKVLDKLTAGGAVGIFPEGGSHDRTELLPLKAGVALIAYSAFEKIGQSVPIVPVGLNYFRAHRWRGRAVIEYGQPISLNPKTMPDYEAGGLRRRNVCNQLLENIETSMKSVIVSTPDFETLELIHTARRLYQRKTGPMNISEKQDLSRRFAEGYKRLLLMTNGKPPTEWLDLQSRVVEYRNELKHLGLKDYQVNALVGEHLDATMNVKEVDGDVVLSFLQLPYHIVHLLLLVALAAVPVMLLNLPVGVLAGLYAEQRRKRALAKSKVKIHGYDVMLTEKVMFCIVMVPLMWMFYGFLLFFLTELDRPTIALGILSMPLFSYTGIVAAEAGMVDLMDLRPFFMRLFPSARRRLAALPEKRRILQKDLRAFIRSIGPGLGEIYFKPDINWKEIIEASKSSDGMDPNKPK</sequence>
<keyword evidence="1" id="KW-0472">Membrane</keyword>
<feature type="transmembrane region" description="Helical" evidence="1">
    <location>
        <begin position="424"/>
        <end position="446"/>
    </location>
</feature>
<name>B7G3Q6_PHATC</name>
<dbReference type="PANTHER" id="PTHR31605">
    <property type="entry name" value="GLYCEROL-3-PHOSPHATE O-ACYLTRANSFERASE 1"/>
    <property type="match status" value="1"/>
</dbReference>
<evidence type="ECO:0000256" key="1">
    <source>
        <dbReference type="SAM" id="Phobius"/>
    </source>
</evidence>
<feature type="domain" description="Phospholipid/glycerol acyltransferase" evidence="3">
    <location>
        <begin position="100"/>
        <end position="203"/>
    </location>
</feature>
<dbReference type="AlphaFoldDB" id="B7G3Q6"/>
<feature type="transmembrane region" description="Helical" evidence="1">
    <location>
        <begin position="369"/>
        <end position="398"/>
    </location>
</feature>
<dbReference type="GeneID" id="7202301"/>
<dbReference type="GO" id="GO:0016287">
    <property type="term" value="F:glycerone-phosphate O-acyltransferase activity"/>
    <property type="evidence" value="ECO:0007669"/>
    <property type="project" value="TreeGrafter"/>
</dbReference>
<dbReference type="InterPro" id="IPR002123">
    <property type="entry name" value="Plipid/glycerol_acylTrfase"/>
</dbReference>
<evidence type="ECO:0000259" key="3">
    <source>
        <dbReference type="SMART" id="SM00563"/>
    </source>
</evidence>
<dbReference type="Pfam" id="PF01553">
    <property type="entry name" value="Acyltransferase"/>
    <property type="match status" value="1"/>
</dbReference>
<dbReference type="OrthoDB" id="2427554at2759"/>